<organism evidence="1 2">
    <name type="scientific">Haematobacter massiliensis</name>
    <dbReference type="NCBI Taxonomy" id="195105"/>
    <lineage>
        <taxon>Bacteria</taxon>
        <taxon>Pseudomonadati</taxon>
        <taxon>Pseudomonadota</taxon>
        <taxon>Alphaproteobacteria</taxon>
        <taxon>Rhodobacterales</taxon>
        <taxon>Paracoccaceae</taxon>
        <taxon>Haematobacter</taxon>
    </lineage>
</organism>
<name>A0A086YA87_9RHOB</name>
<dbReference type="SUPFAM" id="SSF54909">
    <property type="entry name" value="Dimeric alpha+beta barrel"/>
    <property type="match status" value="1"/>
</dbReference>
<dbReference type="OrthoDB" id="9792392at2"/>
<dbReference type="eggNOG" id="COG5507">
    <property type="taxonomic scope" value="Bacteria"/>
</dbReference>
<dbReference type="STRING" id="195105.CN97_09135"/>
<reference evidence="1 2" key="1">
    <citation type="submission" date="2014-03" db="EMBL/GenBank/DDBJ databases">
        <title>Genome of Haematobacter massiliensis CCUG 47968.</title>
        <authorList>
            <person name="Wang D."/>
            <person name="Wang G."/>
        </authorList>
    </citation>
    <scope>NUCLEOTIDE SEQUENCE [LARGE SCALE GENOMIC DNA]</scope>
    <source>
        <strain evidence="1 2">CCUG 47968</strain>
    </source>
</reference>
<dbReference type="Proteomes" id="UP000028826">
    <property type="component" value="Unassembled WGS sequence"/>
</dbReference>
<dbReference type="RefSeq" id="WP_035707417.1">
    <property type="nucleotide sequence ID" value="NZ_CAMIFG010000106.1"/>
</dbReference>
<dbReference type="Pfam" id="PF07237">
    <property type="entry name" value="DUF1428"/>
    <property type="match status" value="1"/>
</dbReference>
<accession>A0A086YA87</accession>
<sequence>MYVDGFVVPVKKNRMEDYRKLADLAGSLWTEHGALSVVEAKGDDIASGPFTSFPQAVLLADDEVVFFSWITFRDRAHRDAVNEKVMSDPRLSSDTQDPPFSMDRMIYGGFEVVVRRP</sequence>
<dbReference type="AlphaFoldDB" id="A0A086YA87"/>
<evidence type="ECO:0000313" key="1">
    <source>
        <dbReference type="EMBL" id="KFI31187.1"/>
    </source>
</evidence>
<dbReference type="EMBL" id="JGYG01000002">
    <property type="protein sequence ID" value="KFI31187.1"/>
    <property type="molecule type" value="Genomic_DNA"/>
</dbReference>
<dbReference type="PIRSF" id="PIRSF007028">
    <property type="entry name" value="UCP007028"/>
    <property type="match status" value="1"/>
</dbReference>
<protein>
    <submittedName>
        <fullName evidence="1">RNA signal recognition particle 4.5S RNA</fullName>
    </submittedName>
</protein>
<dbReference type="Gene3D" id="3.30.70.100">
    <property type="match status" value="1"/>
</dbReference>
<dbReference type="InterPro" id="IPR011008">
    <property type="entry name" value="Dimeric_a/b-barrel"/>
</dbReference>
<gene>
    <name evidence="1" type="ORF">CN97_09135</name>
</gene>
<proteinExistence type="predicted"/>
<keyword evidence="2" id="KW-1185">Reference proteome</keyword>
<evidence type="ECO:0000313" key="2">
    <source>
        <dbReference type="Proteomes" id="UP000028826"/>
    </source>
</evidence>
<dbReference type="InterPro" id="IPR009874">
    <property type="entry name" value="DUF1428"/>
</dbReference>
<comment type="caution">
    <text evidence="1">The sequence shown here is derived from an EMBL/GenBank/DDBJ whole genome shotgun (WGS) entry which is preliminary data.</text>
</comment>